<dbReference type="CDD" id="cd01335">
    <property type="entry name" value="Radical_SAM"/>
    <property type="match status" value="1"/>
</dbReference>
<comment type="cofactor">
    <cofactor evidence="17">
        <name>[2Fe-2S] cluster</name>
        <dbReference type="ChEBI" id="CHEBI:190135"/>
    </cofactor>
    <text evidence="17">Binds 1 [2Fe-2S] cluster. The cluster is coordinated with 3 cysteines and 1 arginine.</text>
</comment>
<dbReference type="RefSeq" id="WP_069196304.1">
    <property type="nucleotide sequence ID" value="NZ_RLII01000009.1"/>
</dbReference>
<evidence type="ECO:0000256" key="6">
    <source>
        <dbReference type="ARBA" id="ARBA00022679"/>
    </source>
</evidence>
<keyword evidence="9 16" id="KW-0479">Metal-binding</keyword>
<evidence type="ECO:0000256" key="8">
    <source>
        <dbReference type="ARBA" id="ARBA00022714"/>
    </source>
</evidence>
<feature type="binding site" evidence="16 17">
    <location>
        <position position="71"/>
    </location>
    <ligand>
        <name>[4Fe-4S] cluster</name>
        <dbReference type="ChEBI" id="CHEBI:49883"/>
        <note>4Fe-4S-S-AdoMet</note>
    </ligand>
</feature>
<comment type="caution">
    <text evidence="19">The sequence shown here is derived from an EMBL/GenBank/DDBJ whole genome shotgun (WGS) entry which is preliminary data.</text>
</comment>
<comment type="cofactor">
    <cofactor evidence="16">
        <name>[2Fe-2S] cluster</name>
        <dbReference type="ChEBI" id="CHEBI:190135"/>
    </cofactor>
    <text evidence="16">Binds 1 [2Fe-2S] cluster. The cluster is coordinated with 3 cysteines and 1 arginine.</text>
</comment>
<feature type="binding site" evidence="16 17">
    <location>
        <position position="108"/>
    </location>
    <ligand>
        <name>[2Fe-2S] cluster</name>
        <dbReference type="ChEBI" id="CHEBI:190135"/>
    </ligand>
</feature>
<keyword evidence="12 16" id="KW-0411">Iron-sulfur</keyword>
<dbReference type="InterPro" id="IPR013785">
    <property type="entry name" value="Aldolase_TIM"/>
</dbReference>
<name>A0A4Q0I5J8_9FIRM</name>
<keyword evidence="5 16" id="KW-0004">4Fe-4S</keyword>
<dbReference type="InterPro" id="IPR006638">
    <property type="entry name" value="Elp3/MiaA/NifB-like_rSAM"/>
</dbReference>
<dbReference type="GO" id="GO:0051537">
    <property type="term" value="F:2 iron, 2 sulfur cluster binding"/>
    <property type="evidence" value="ECO:0007669"/>
    <property type="project" value="UniProtKB-KW"/>
</dbReference>
<keyword evidence="6 16" id="KW-0808">Transferase</keyword>
<dbReference type="SFLD" id="SFLDG01278">
    <property type="entry name" value="biotin_synthase_like"/>
    <property type="match status" value="1"/>
</dbReference>
<evidence type="ECO:0000313" key="19">
    <source>
        <dbReference type="EMBL" id="RXE59127.1"/>
    </source>
</evidence>
<evidence type="ECO:0000313" key="20">
    <source>
        <dbReference type="Proteomes" id="UP000289166"/>
    </source>
</evidence>
<evidence type="ECO:0000259" key="18">
    <source>
        <dbReference type="PROSITE" id="PS51918"/>
    </source>
</evidence>
<keyword evidence="8 16" id="KW-0001">2Fe-2S</keyword>
<dbReference type="InterPro" id="IPR058240">
    <property type="entry name" value="rSAM_sf"/>
</dbReference>
<dbReference type="InterPro" id="IPR007197">
    <property type="entry name" value="rSAM"/>
</dbReference>
<evidence type="ECO:0000256" key="1">
    <source>
        <dbReference type="ARBA" id="ARBA00004942"/>
    </source>
</evidence>
<dbReference type="Pfam" id="PF06968">
    <property type="entry name" value="BATS"/>
    <property type="match status" value="1"/>
</dbReference>
<evidence type="ECO:0000256" key="12">
    <source>
        <dbReference type="ARBA" id="ARBA00023014"/>
    </source>
</evidence>
<dbReference type="GO" id="GO:0051539">
    <property type="term" value="F:4 iron, 4 sulfur cluster binding"/>
    <property type="evidence" value="ECO:0007669"/>
    <property type="project" value="UniProtKB-KW"/>
</dbReference>
<dbReference type="AlphaFoldDB" id="A0A4Q0I5J8"/>
<dbReference type="HAMAP" id="MF_01694">
    <property type="entry name" value="BioB"/>
    <property type="match status" value="1"/>
</dbReference>
<evidence type="ECO:0000256" key="10">
    <source>
        <dbReference type="ARBA" id="ARBA00022756"/>
    </source>
</evidence>
<dbReference type="InterPro" id="IPR010722">
    <property type="entry name" value="BATS_dom"/>
</dbReference>
<dbReference type="SFLD" id="SFLDG01060">
    <property type="entry name" value="BATS_domain_containing"/>
    <property type="match status" value="1"/>
</dbReference>
<dbReference type="GO" id="GO:0005506">
    <property type="term" value="F:iron ion binding"/>
    <property type="evidence" value="ECO:0007669"/>
    <property type="project" value="UniProtKB-UniRule"/>
</dbReference>
<comment type="cofactor">
    <cofactor evidence="16 17">
        <name>[4Fe-4S] cluster</name>
        <dbReference type="ChEBI" id="CHEBI:49883"/>
    </cofactor>
    <text evidence="16 17">Binds 1 [4Fe-4S] cluster. The cluster is coordinated with 3 cysteines and an exchangeable S-adenosyl-L-methionine.</text>
</comment>
<evidence type="ECO:0000256" key="14">
    <source>
        <dbReference type="ARBA" id="ARBA00057568"/>
    </source>
</evidence>
<keyword evidence="11 16" id="KW-0408">Iron</keyword>
<sequence>MDLISEIEDKFTRGQMITFEEAIELSKGKVEDEKLFLLADKLCKENMGYKVELCSIINAKSGSCSENCKFCAQSGHYNTGVVSYPLIDIDHVQKAAKENEKEGVHRFSIVTSGERVSDEEFEKILDMILLLRKETGLKLCASLGSLSYERAIRLKQAGVSMYHHNIEACREYYKKICDTHTYAHRISTVKNAAKAGLEVCCGGIIGMGESMEQRVKMAFEIRGLGVKSVPINILNPIKGTPLENVESLQPNQILRTIAIFRLIMPHASIRYAGGRMSLGEHQPKGFKAGINAMMVGNYLTTVGNKISDDIQMIQSMGLKI</sequence>
<dbReference type="SMART" id="SM00729">
    <property type="entry name" value="Elp3"/>
    <property type="match status" value="1"/>
</dbReference>
<dbReference type="SMART" id="SM00876">
    <property type="entry name" value="BATS"/>
    <property type="match status" value="1"/>
</dbReference>
<reference evidence="20" key="1">
    <citation type="submission" date="2018-11" db="EMBL/GenBank/DDBJ databases">
        <title>Genome sequencing of a novel mesophilic and cellulolytic organism within the genus Hungateiclostridium.</title>
        <authorList>
            <person name="Rettenmaier R."/>
            <person name="Liebl W."/>
            <person name="Zverlov V."/>
        </authorList>
    </citation>
    <scope>NUCLEOTIDE SEQUENCE [LARGE SCALE GENOMIC DNA]</scope>
    <source>
        <strain evidence="20">N2K1</strain>
    </source>
</reference>
<proteinExistence type="inferred from homology"/>
<dbReference type="UniPathway" id="UPA00078">
    <property type="reaction ID" value="UER00162"/>
</dbReference>
<dbReference type="SUPFAM" id="SSF102114">
    <property type="entry name" value="Radical SAM enzymes"/>
    <property type="match status" value="1"/>
</dbReference>
<evidence type="ECO:0000256" key="15">
    <source>
        <dbReference type="ARBA" id="ARBA00070199"/>
    </source>
</evidence>
<comment type="function">
    <text evidence="14 16">Catalyzes the conversion of dethiobiotin (DTB) to biotin by the insertion of a sulfur atom into dethiobiotin via a radical-based mechanism.</text>
</comment>
<evidence type="ECO:0000256" key="17">
    <source>
        <dbReference type="PIRSR" id="PIRSR001619-1"/>
    </source>
</evidence>
<comment type="similarity">
    <text evidence="2 16">Belongs to the radical SAM superfamily. Biotin synthase family.</text>
</comment>
<keyword evidence="7 16" id="KW-0949">S-adenosyl-L-methionine</keyword>
<dbReference type="InterPro" id="IPR002684">
    <property type="entry name" value="Biotin_synth/BioAB"/>
</dbReference>
<evidence type="ECO:0000256" key="13">
    <source>
        <dbReference type="ARBA" id="ARBA00051157"/>
    </source>
</evidence>
<dbReference type="PANTHER" id="PTHR22976:SF2">
    <property type="entry name" value="BIOTIN SYNTHASE, MITOCHONDRIAL"/>
    <property type="match status" value="1"/>
</dbReference>
<dbReference type="GO" id="GO:0004076">
    <property type="term" value="F:biotin synthase activity"/>
    <property type="evidence" value="ECO:0007669"/>
    <property type="project" value="UniProtKB-UniRule"/>
</dbReference>
<dbReference type="OrthoDB" id="9786826at2"/>
<dbReference type="PANTHER" id="PTHR22976">
    <property type="entry name" value="BIOTIN SYNTHASE"/>
    <property type="match status" value="1"/>
</dbReference>
<feature type="binding site" evidence="16 17">
    <location>
        <position position="270"/>
    </location>
    <ligand>
        <name>[2Fe-2S] cluster</name>
        <dbReference type="ChEBI" id="CHEBI:190135"/>
    </ligand>
</feature>
<feature type="binding site" evidence="16 17">
    <location>
        <position position="68"/>
    </location>
    <ligand>
        <name>[4Fe-4S] cluster</name>
        <dbReference type="ChEBI" id="CHEBI:49883"/>
        <note>4Fe-4S-S-AdoMet</note>
    </ligand>
</feature>
<accession>A0A4Q0I5J8</accession>
<evidence type="ECO:0000256" key="9">
    <source>
        <dbReference type="ARBA" id="ARBA00022723"/>
    </source>
</evidence>
<dbReference type="FunFam" id="3.20.20.70:FF:000026">
    <property type="entry name" value="Biotin synthase"/>
    <property type="match status" value="1"/>
</dbReference>
<evidence type="ECO:0000256" key="7">
    <source>
        <dbReference type="ARBA" id="ARBA00022691"/>
    </source>
</evidence>
<feature type="binding site" evidence="16 17">
    <location>
        <position position="64"/>
    </location>
    <ligand>
        <name>[4Fe-4S] cluster</name>
        <dbReference type="ChEBI" id="CHEBI:49883"/>
        <note>4Fe-4S-S-AdoMet</note>
    </ligand>
</feature>
<comment type="subunit">
    <text evidence="3 16">Homodimer.</text>
</comment>
<dbReference type="Proteomes" id="UP000289166">
    <property type="component" value="Unassembled WGS sequence"/>
</dbReference>
<evidence type="ECO:0000256" key="5">
    <source>
        <dbReference type="ARBA" id="ARBA00022485"/>
    </source>
</evidence>
<keyword evidence="20" id="KW-1185">Reference proteome</keyword>
<feature type="binding site" evidence="16 17">
    <location>
        <position position="140"/>
    </location>
    <ligand>
        <name>[2Fe-2S] cluster</name>
        <dbReference type="ChEBI" id="CHEBI:190135"/>
    </ligand>
</feature>
<dbReference type="NCBIfam" id="TIGR00433">
    <property type="entry name" value="bioB"/>
    <property type="match status" value="1"/>
</dbReference>
<comment type="catalytic activity">
    <reaction evidence="13 16">
        <text>(4R,5S)-dethiobiotin + (sulfur carrier)-SH + 2 reduced [2Fe-2S]-[ferredoxin] + 2 S-adenosyl-L-methionine = (sulfur carrier)-H + biotin + 2 5'-deoxyadenosine + 2 L-methionine + 2 oxidized [2Fe-2S]-[ferredoxin]</text>
        <dbReference type="Rhea" id="RHEA:22060"/>
        <dbReference type="Rhea" id="RHEA-COMP:10000"/>
        <dbReference type="Rhea" id="RHEA-COMP:10001"/>
        <dbReference type="Rhea" id="RHEA-COMP:14737"/>
        <dbReference type="Rhea" id="RHEA-COMP:14739"/>
        <dbReference type="ChEBI" id="CHEBI:17319"/>
        <dbReference type="ChEBI" id="CHEBI:29917"/>
        <dbReference type="ChEBI" id="CHEBI:33737"/>
        <dbReference type="ChEBI" id="CHEBI:33738"/>
        <dbReference type="ChEBI" id="CHEBI:57586"/>
        <dbReference type="ChEBI" id="CHEBI:57844"/>
        <dbReference type="ChEBI" id="CHEBI:59789"/>
        <dbReference type="ChEBI" id="CHEBI:64428"/>
        <dbReference type="ChEBI" id="CHEBI:149473"/>
        <dbReference type="EC" id="2.8.1.6"/>
    </reaction>
</comment>
<dbReference type="SFLD" id="SFLDS00029">
    <property type="entry name" value="Radical_SAM"/>
    <property type="match status" value="1"/>
</dbReference>
<comment type="pathway">
    <text evidence="1 16">Cofactor biosynthesis; biotin biosynthesis; biotin from 7,8-diaminononanoate: step 2/2.</text>
</comment>
<evidence type="ECO:0000256" key="3">
    <source>
        <dbReference type="ARBA" id="ARBA00011738"/>
    </source>
</evidence>
<evidence type="ECO:0000256" key="4">
    <source>
        <dbReference type="ARBA" id="ARBA00012236"/>
    </source>
</evidence>
<gene>
    <name evidence="16 19" type="primary">bioB</name>
    <name evidence="19" type="ORF">EFD62_09085</name>
</gene>
<feature type="domain" description="Radical SAM core" evidence="18">
    <location>
        <begin position="46"/>
        <end position="275"/>
    </location>
</feature>
<evidence type="ECO:0000256" key="2">
    <source>
        <dbReference type="ARBA" id="ARBA00010765"/>
    </source>
</evidence>
<evidence type="ECO:0000256" key="16">
    <source>
        <dbReference type="HAMAP-Rule" id="MF_01694"/>
    </source>
</evidence>
<protein>
    <recommendedName>
        <fullName evidence="15 16">Biotin synthase</fullName>
        <ecNumber evidence="4 16">2.8.1.6</ecNumber>
    </recommendedName>
</protein>
<dbReference type="PIRSF" id="PIRSF001619">
    <property type="entry name" value="Biotin_synth"/>
    <property type="match status" value="1"/>
</dbReference>
<dbReference type="Gene3D" id="3.20.20.70">
    <property type="entry name" value="Aldolase class I"/>
    <property type="match status" value="1"/>
</dbReference>
<feature type="binding site" evidence="16 17">
    <location>
        <position position="200"/>
    </location>
    <ligand>
        <name>[2Fe-2S] cluster</name>
        <dbReference type="ChEBI" id="CHEBI:190135"/>
    </ligand>
</feature>
<dbReference type="EMBL" id="RLII01000009">
    <property type="protein sequence ID" value="RXE59127.1"/>
    <property type="molecule type" value="Genomic_DNA"/>
</dbReference>
<dbReference type="EC" id="2.8.1.6" evidence="4 16"/>
<keyword evidence="10 16" id="KW-0093">Biotin biosynthesis</keyword>
<organism evidence="19 20">
    <name type="scientific">Acetivibrio mesophilus</name>
    <dbReference type="NCBI Taxonomy" id="2487273"/>
    <lineage>
        <taxon>Bacteria</taxon>
        <taxon>Bacillati</taxon>
        <taxon>Bacillota</taxon>
        <taxon>Clostridia</taxon>
        <taxon>Eubacteriales</taxon>
        <taxon>Oscillospiraceae</taxon>
        <taxon>Acetivibrio</taxon>
    </lineage>
</organism>
<dbReference type="GO" id="GO:0009102">
    <property type="term" value="P:biotin biosynthetic process"/>
    <property type="evidence" value="ECO:0007669"/>
    <property type="project" value="UniProtKB-UniRule"/>
</dbReference>
<dbReference type="Pfam" id="PF04055">
    <property type="entry name" value="Radical_SAM"/>
    <property type="match status" value="1"/>
</dbReference>
<dbReference type="PROSITE" id="PS51918">
    <property type="entry name" value="RADICAL_SAM"/>
    <property type="match status" value="1"/>
</dbReference>
<dbReference type="InterPro" id="IPR024177">
    <property type="entry name" value="Biotin_synthase"/>
</dbReference>
<evidence type="ECO:0000256" key="11">
    <source>
        <dbReference type="ARBA" id="ARBA00023004"/>
    </source>
</evidence>